<gene>
    <name evidence="3" type="ORF">ACFSMZ_08485</name>
</gene>
<dbReference type="Pfam" id="PF20349">
    <property type="entry name" value="DUF6644"/>
    <property type="match status" value="1"/>
</dbReference>
<organism evidence="3 4">
    <name type="scientific">Chelativorans composti</name>
    <dbReference type="NCBI Taxonomy" id="768533"/>
    <lineage>
        <taxon>Bacteria</taxon>
        <taxon>Pseudomonadati</taxon>
        <taxon>Pseudomonadota</taxon>
        <taxon>Alphaproteobacteria</taxon>
        <taxon>Hyphomicrobiales</taxon>
        <taxon>Phyllobacteriaceae</taxon>
        <taxon>Chelativorans</taxon>
    </lineage>
</organism>
<keyword evidence="1" id="KW-1133">Transmembrane helix</keyword>
<protein>
    <submittedName>
        <fullName evidence="3">DUF6644 family protein</fullName>
    </submittedName>
</protein>
<feature type="transmembrane region" description="Helical" evidence="1">
    <location>
        <begin position="85"/>
        <end position="103"/>
    </location>
</feature>
<feature type="domain" description="DUF6644" evidence="2">
    <location>
        <begin position="17"/>
        <end position="145"/>
    </location>
</feature>
<proteinExistence type="predicted"/>
<keyword evidence="4" id="KW-1185">Reference proteome</keyword>
<name>A0ABW5DIJ4_9HYPH</name>
<dbReference type="Proteomes" id="UP001597373">
    <property type="component" value="Unassembled WGS sequence"/>
</dbReference>
<sequence length="146" mass="15793">MVAQTLTASPTLYMLVNATHILSIGLLTGAIIPLDLRLMGFFRNVPVHVIGPFLSRSAMIGVLLAIASGLTLFTVRADKYVQNPAFLAKMGLLCLGIANALFFQTIAPWRQHYDAGTKQLPARILAGISLVTWISSVIAGRWIGFI</sequence>
<dbReference type="InterPro" id="IPR046586">
    <property type="entry name" value="DUF6644"/>
</dbReference>
<keyword evidence="1" id="KW-0472">Membrane</keyword>
<evidence type="ECO:0000313" key="4">
    <source>
        <dbReference type="Proteomes" id="UP001597373"/>
    </source>
</evidence>
<reference evidence="4" key="1">
    <citation type="journal article" date="2019" name="Int. J. Syst. Evol. Microbiol.">
        <title>The Global Catalogue of Microorganisms (GCM) 10K type strain sequencing project: providing services to taxonomists for standard genome sequencing and annotation.</title>
        <authorList>
            <consortium name="The Broad Institute Genomics Platform"/>
            <consortium name="The Broad Institute Genome Sequencing Center for Infectious Disease"/>
            <person name="Wu L."/>
            <person name="Ma J."/>
        </authorList>
    </citation>
    <scope>NUCLEOTIDE SEQUENCE [LARGE SCALE GENOMIC DNA]</scope>
    <source>
        <strain evidence="4">KCTC 23707</strain>
    </source>
</reference>
<dbReference type="RefSeq" id="WP_378188474.1">
    <property type="nucleotide sequence ID" value="NZ_BAABGS010000068.1"/>
</dbReference>
<keyword evidence="1" id="KW-0812">Transmembrane</keyword>
<feature type="transmembrane region" description="Helical" evidence="1">
    <location>
        <begin position="53"/>
        <end position="73"/>
    </location>
</feature>
<comment type="caution">
    <text evidence="3">The sequence shown here is derived from an EMBL/GenBank/DDBJ whole genome shotgun (WGS) entry which is preliminary data.</text>
</comment>
<evidence type="ECO:0000256" key="1">
    <source>
        <dbReference type="SAM" id="Phobius"/>
    </source>
</evidence>
<dbReference type="EMBL" id="JBHUIR010000026">
    <property type="protein sequence ID" value="MFD2259801.1"/>
    <property type="molecule type" value="Genomic_DNA"/>
</dbReference>
<accession>A0ABW5DIJ4</accession>
<feature type="transmembrane region" description="Helical" evidence="1">
    <location>
        <begin position="124"/>
        <end position="143"/>
    </location>
</feature>
<feature type="transmembrane region" description="Helical" evidence="1">
    <location>
        <begin position="12"/>
        <end position="32"/>
    </location>
</feature>
<evidence type="ECO:0000313" key="3">
    <source>
        <dbReference type="EMBL" id="MFD2259801.1"/>
    </source>
</evidence>
<evidence type="ECO:0000259" key="2">
    <source>
        <dbReference type="Pfam" id="PF20349"/>
    </source>
</evidence>